<dbReference type="SUPFAM" id="SSF51679">
    <property type="entry name" value="Bacterial luciferase-like"/>
    <property type="match status" value="1"/>
</dbReference>
<reference evidence="6 7" key="1">
    <citation type="submission" date="2015-10" db="EMBL/GenBank/DDBJ databases">
        <title>Mycobacterium gordonae draft genome assembly.</title>
        <authorList>
            <person name="Ustinova V."/>
            <person name="Smirnova T."/>
            <person name="Blagodatskikh K."/>
            <person name="Varlamov D."/>
            <person name="Larionova E."/>
            <person name="Chernousova L."/>
        </authorList>
    </citation>
    <scope>NUCLEOTIDE SEQUENCE [LARGE SCALE GENOMIC DNA]</scope>
    <source>
        <strain evidence="6 7">CTRI 14-8773</strain>
    </source>
</reference>
<dbReference type="InterPro" id="IPR011251">
    <property type="entry name" value="Luciferase-like_dom"/>
</dbReference>
<evidence type="ECO:0000256" key="4">
    <source>
        <dbReference type="ARBA" id="ARBA00023033"/>
    </source>
</evidence>
<proteinExistence type="predicted"/>
<dbReference type="Gene3D" id="3.20.20.30">
    <property type="entry name" value="Luciferase-like domain"/>
    <property type="match status" value="1"/>
</dbReference>
<keyword evidence="1" id="KW-0285">Flavoprotein</keyword>
<dbReference type="Proteomes" id="UP000051677">
    <property type="component" value="Unassembled WGS sequence"/>
</dbReference>
<evidence type="ECO:0000256" key="1">
    <source>
        <dbReference type="ARBA" id="ARBA00022630"/>
    </source>
</evidence>
<organism evidence="6 7">
    <name type="scientific">Mycobacterium gordonae</name>
    <dbReference type="NCBI Taxonomy" id="1778"/>
    <lineage>
        <taxon>Bacteria</taxon>
        <taxon>Bacillati</taxon>
        <taxon>Actinomycetota</taxon>
        <taxon>Actinomycetes</taxon>
        <taxon>Mycobacteriales</taxon>
        <taxon>Mycobacteriaceae</taxon>
        <taxon>Mycobacterium</taxon>
    </lineage>
</organism>
<gene>
    <name evidence="6" type="ORF">AO501_25645</name>
</gene>
<dbReference type="PANTHER" id="PTHR42847">
    <property type="entry name" value="ALKANESULFONATE MONOOXYGENASE"/>
    <property type="match status" value="1"/>
</dbReference>
<dbReference type="Pfam" id="PF00296">
    <property type="entry name" value="Bac_luciferase"/>
    <property type="match status" value="1"/>
</dbReference>
<dbReference type="EMBL" id="LKTM01000372">
    <property type="protein sequence ID" value="KQH75653.1"/>
    <property type="molecule type" value="Genomic_DNA"/>
</dbReference>
<protein>
    <recommendedName>
        <fullName evidence="5">Luciferase-like domain-containing protein</fullName>
    </recommendedName>
</protein>
<keyword evidence="4" id="KW-0503">Monooxygenase</keyword>
<evidence type="ECO:0000259" key="5">
    <source>
        <dbReference type="Pfam" id="PF00296"/>
    </source>
</evidence>
<keyword evidence="2" id="KW-0288">FMN</keyword>
<dbReference type="GO" id="GO:0046306">
    <property type="term" value="P:alkanesulfonate catabolic process"/>
    <property type="evidence" value="ECO:0007669"/>
    <property type="project" value="TreeGrafter"/>
</dbReference>
<dbReference type="PANTHER" id="PTHR42847:SF4">
    <property type="entry name" value="ALKANESULFONATE MONOOXYGENASE-RELATED"/>
    <property type="match status" value="1"/>
</dbReference>
<feature type="domain" description="Luciferase-like" evidence="5">
    <location>
        <begin position="9"/>
        <end position="215"/>
    </location>
</feature>
<evidence type="ECO:0000313" key="6">
    <source>
        <dbReference type="EMBL" id="KQH75653.1"/>
    </source>
</evidence>
<name>A0A0Q2Q6N8_MYCGO</name>
<sequence length="249" mass="26513">MKLDVLYSAANHPWPQLRDQVRKAEAEGFGRAWIFDHISGAMLSGTRMLECFTLAGALAAATSTIGIGTLVVNAANRPAGVAVAAAASVQEISGGRFVFGLGAGAAPGSSWAREHDLLNIPLYDSIRERHRHLVHVLDLCDAQWDPDRADRWAGFPLPSPRPPVLLGVNSLSLARIAGARCDAMNIALDHPRIEEFIAAARAARAASDLAGREFEVNAWTARSDAALDPDGDPQRRITELGGDGLVLVA</sequence>
<keyword evidence="3" id="KW-0560">Oxidoreductase</keyword>
<accession>A0A0Q2Q6N8</accession>
<dbReference type="GO" id="GO:0008726">
    <property type="term" value="F:alkanesulfonate monooxygenase activity"/>
    <property type="evidence" value="ECO:0007669"/>
    <property type="project" value="TreeGrafter"/>
</dbReference>
<dbReference type="STRING" id="1778.A9W97_31275"/>
<dbReference type="InterPro" id="IPR050172">
    <property type="entry name" value="SsuD_RutA_monooxygenase"/>
</dbReference>
<comment type="caution">
    <text evidence="6">The sequence shown here is derived from an EMBL/GenBank/DDBJ whole genome shotgun (WGS) entry which is preliminary data.</text>
</comment>
<dbReference type="AlphaFoldDB" id="A0A0Q2Q6N8"/>
<evidence type="ECO:0000313" key="7">
    <source>
        <dbReference type="Proteomes" id="UP000051677"/>
    </source>
</evidence>
<evidence type="ECO:0000256" key="2">
    <source>
        <dbReference type="ARBA" id="ARBA00022643"/>
    </source>
</evidence>
<dbReference type="RefSeq" id="WP_055581508.1">
    <property type="nucleotide sequence ID" value="NZ_LKTM01000372.1"/>
</dbReference>
<evidence type="ECO:0000256" key="3">
    <source>
        <dbReference type="ARBA" id="ARBA00023002"/>
    </source>
</evidence>
<dbReference type="InterPro" id="IPR036661">
    <property type="entry name" value="Luciferase-like_sf"/>
</dbReference>
<dbReference type="OrthoDB" id="7374740at2"/>